<dbReference type="EMBL" id="JAOH01000002">
    <property type="protein sequence ID" value="EUA60249.1"/>
    <property type="molecule type" value="Genomic_DNA"/>
</dbReference>
<evidence type="ECO:0000313" key="1">
    <source>
        <dbReference type="EMBL" id="EUA60249.1"/>
    </source>
</evidence>
<evidence type="ECO:0000313" key="2">
    <source>
        <dbReference type="Proteomes" id="UP000021210"/>
    </source>
</evidence>
<organism evidence="1 2">
    <name type="scientific">Mycobacteroides abscessus 1948</name>
    <dbReference type="NCBI Taxonomy" id="1299323"/>
    <lineage>
        <taxon>Bacteria</taxon>
        <taxon>Bacillati</taxon>
        <taxon>Actinomycetota</taxon>
        <taxon>Actinomycetes</taxon>
        <taxon>Mycobacteriales</taxon>
        <taxon>Mycobacteriaceae</taxon>
        <taxon>Mycobacteroides</taxon>
        <taxon>Mycobacteroides abscessus</taxon>
    </lineage>
</organism>
<sequence length="165" mass="17634">MSETARAAVAYLAALNVLGKAAPAAKEAVKAELVQGDGLAGFIDGHKVGTATWVTSNRVATVADEAGFVQWVKDHCGETEIVEVVREAFRKHLLVNALEQDGQVWLRGEVCPYVVFEQLKEPYVKITPTKDAAEIVSNALASGRLSLDGTVKALESNIIDAEVES</sequence>
<dbReference type="AlphaFoldDB" id="A0A829QD76"/>
<gene>
    <name evidence="1" type="ORF">I542_0380</name>
</gene>
<comment type="caution">
    <text evidence="1">The sequence shown here is derived from an EMBL/GenBank/DDBJ whole genome shotgun (WGS) entry which is preliminary data.</text>
</comment>
<protein>
    <submittedName>
        <fullName evidence="1">Uncharacterized protein</fullName>
    </submittedName>
</protein>
<accession>A0A829QD76</accession>
<proteinExistence type="predicted"/>
<reference evidence="1 2" key="1">
    <citation type="submission" date="2013-12" db="EMBL/GenBank/DDBJ databases">
        <authorList>
            <person name="Zelazny A."/>
            <person name="Olivier K."/>
            <person name="Holland S."/>
            <person name="Lenaerts A."/>
            <person name="Ordway D."/>
            <person name="DeGroote M.A."/>
            <person name="Parker T."/>
            <person name="Sizemore C."/>
            <person name="Tallon L.J."/>
            <person name="Sadzewicz L.K."/>
            <person name="Sengamalay N."/>
            <person name="Fraser C.M."/>
            <person name="Hine E."/>
            <person name="Shefchek K.A."/>
            <person name="Das S.P."/>
            <person name="Tettelin H."/>
        </authorList>
    </citation>
    <scope>NUCLEOTIDE SEQUENCE [LARGE SCALE GENOMIC DNA]</scope>
    <source>
        <strain evidence="1 2">1948</strain>
    </source>
</reference>
<dbReference type="Proteomes" id="UP000021210">
    <property type="component" value="Unassembled WGS sequence"/>
</dbReference>
<name>A0A829QD76_9MYCO</name>